<evidence type="ECO:0000256" key="1">
    <source>
        <dbReference type="SAM" id="MobiDB-lite"/>
    </source>
</evidence>
<feature type="compositionally biased region" description="Low complexity" evidence="1">
    <location>
        <begin position="39"/>
        <end position="53"/>
    </location>
</feature>
<sequence length="109" mass="11858">MTSSTTLSASNYNPFLQDTSMEQPTTPNMDTNTAADMFSSTPAPTFQATPTFSGQNSSSPMQTDLNSDPFGTFPGSDQMLNGASSQKDFSQEQQLWLQNHNKIIAKHLS</sequence>
<evidence type="ECO:0000313" key="2">
    <source>
        <dbReference type="EMBL" id="KAK4369367.1"/>
    </source>
</evidence>
<dbReference type="EMBL" id="JAVYJV010000006">
    <property type="protein sequence ID" value="KAK4369367.1"/>
    <property type="molecule type" value="Genomic_DNA"/>
</dbReference>
<feature type="region of interest" description="Disordered" evidence="1">
    <location>
        <begin position="1"/>
        <end position="87"/>
    </location>
</feature>
<keyword evidence="3" id="KW-1185">Reference proteome</keyword>
<feature type="compositionally biased region" description="Polar residues" evidence="1">
    <location>
        <begin position="1"/>
        <end position="34"/>
    </location>
</feature>
<evidence type="ECO:0000313" key="3">
    <source>
        <dbReference type="Proteomes" id="UP001291623"/>
    </source>
</evidence>
<reference evidence="2" key="1">
    <citation type="submission" date="2023-12" db="EMBL/GenBank/DDBJ databases">
        <title>Genome assembly of Anisodus tanguticus.</title>
        <authorList>
            <person name="Wang Y.-J."/>
        </authorList>
    </citation>
    <scope>NUCLEOTIDE SEQUENCE</scope>
    <source>
        <strain evidence="2">KB-2021</strain>
        <tissue evidence="2">Leaf</tissue>
    </source>
</reference>
<gene>
    <name evidence="2" type="ORF">RND71_013159</name>
</gene>
<organism evidence="2 3">
    <name type="scientific">Anisodus tanguticus</name>
    <dbReference type="NCBI Taxonomy" id="243964"/>
    <lineage>
        <taxon>Eukaryota</taxon>
        <taxon>Viridiplantae</taxon>
        <taxon>Streptophyta</taxon>
        <taxon>Embryophyta</taxon>
        <taxon>Tracheophyta</taxon>
        <taxon>Spermatophyta</taxon>
        <taxon>Magnoliopsida</taxon>
        <taxon>eudicotyledons</taxon>
        <taxon>Gunneridae</taxon>
        <taxon>Pentapetalae</taxon>
        <taxon>asterids</taxon>
        <taxon>lamiids</taxon>
        <taxon>Solanales</taxon>
        <taxon>Solanaceae</taxon>
        <taxon>Solanoideae</taxon>
        <taxon>Hyoscyameae</taxon>
        <taxon>Anisodus</taxon>
    </lineage>
</organism>
<protein>
    <submittedName>
        <fullName evidence="2">Uncharacterized protein</fullName>
    </submittedName>
</protein>
<name>A0AAE1VHM1_9SOLA</name>
<comment type="caution">
    <text evidence="2">The sequence shown here is derived from an EMBL/GenBank/DDBJ whole genome shotgun (WGS) entry which is preliminary data.</text>
</comment>
<feature type="compositionally biased region" description="Polar residues" evidence="1">
    <location>
        <begin position="78"/>
        <end position="87"/>
    </location>
</feature>
<accession>A0AAE1VHM1</accession>
<dbReference type="Proteomes" id="UP001291623">
    <property type="component" value="Unassembled WGS sequence"/>
</dbReference>
<feature type="compositionally biased region" description="Polar residues" evidence="1">
    <location>
        <begin position="54"/>
        <end position="66"/>
    </location>
</feature>
<proteinExistence type="predicted"/>
<dbReference type="AlphaFoldDB" id="A0AAE1VHM1"/>